<dbReference type="AlphaFoldDB" id="A0A3M7RWD9"/>
<reference evidence="1 2" key="1">
    <citation type="journal article" date="2018" name="Sci. Rep.">
        <title>Genomic signatures of local adaptation to the degree of environmental predictability in rotifers.</title>
        <authorList>
            <person name="Franch-Gras L."/>
            <person name="Hahn C."/>
            <person name="Garcia-Roger E.M."/>
            <person name="Carmona M.J."/>
            <person name="Serra M."/>
            <person name="Gomez A."/>
        </authorList>
    </citation>
    <scope>NUCLEOTIDE SEQUENCE [LARGE SCALE GENOMIC DNA]</scope>
    <source>
        <strain evidence="1">HYR1</strain>
    </source>
</reference>
<dbReference type="Proteomes" id="UP000276133">
    <property type="component" value="Unassembled WGS sequence"/>
</dbReference>
<keyword evidence="2" id="KW-1185">Reference proteome</keyword>
<evidence type="ECO:0000313" key="2">
    <source>
        <dbReference type="Proteomes" id="UP000276133"/>
    </source>
</evidence>
<organism evidence="1 2">
    <name type="scientific">Brachionus plicatilis</name>
    <name type="common">Marine rotifer</name>
    <name type="synonym">Brachionus muelleri</name>
    <dbReference type="NCBI Taxonomy" id="10195"/>
    <lineage>
        <taxon>Eukaryota</taxon>
        <taxon>Metazoa</taxon>
        <taxon>Spiralia</taxon>
        <taxon>Gnathifera</taxon>
        <taxon>Rotifera</taxon>
        <taxon>Eurotatoria</taxon>
        <taxon>Monogononta</taxon>
        <taxon>Pseudotrocha</taxon>
        <taxon>Ploima</taxon>
        <taxon>Brachionidae</taxon>
        <taxon>Brachionus</taxon>
    </lineage>
</organism>
<name>A0A3M7RWD9_BRAPC</name>
<sequence length="84" mass="9720">MVSVVLVSCGINPNFDIVPRVMVTSLRSFSILILELVKRIILTDNEKQNNKKIHMFSKNNYPLKKKFCELNKNKTPKTMNLNII</sequence>
<accession>A0A3M7RWD9</accession>
<comment type="caution">
    <text evidence="1">The sequence shown here is derived from an EMBL/GenBank/DDBJ whole genome shotgun (WGS) entry which is preliminary data.</text>
</comment>
<gene>
    <name evidence="1" type="ORF">BpHYR1_001409</name>
</gene>
<evidence type="ECO:0000313" key="1">
    <source>
        <dbReference type="EMBL" id="RNA27802.1"/>
    </source>
</evidence>
<protein>
    <submittedName>
        <fullName evidence="1">Uncharacterized protein</fullName>
    </submittedName>
</protein>
<dbReference type="EMBL" id="REGN01002490">
    <property type="protein sequence ID" value="RNA27802.1"/>
    <property type="molecule type" value="Genomic_DNA"/>
</dbReference>
<proteinExistence type="predicted"/>